<dbReference type="PROSITE" id="PS51257">
    <property type="entry name" value="PROKAR_LIPOPROTEIN"/>
    <property type="match status" value="1"/>
</dbReference>
<evidence type="ECO:0000313" key="2">
    <source>
        <dbReference type="Proteomes" id="UP001597342"/>
    </source>
</evidence>
<name>A0ABW4Y1G4_9FLAO</name>
<dbReference type="RefSeq" id="WP_379831102.1">
    <property type="nucleotide sequence ID" value="NZ_JBHUHU010000003.1"/>
</dbReference>
<dbReference type="EMBL" id="JBHUHU010000003">
    <property type="protein sequence ID" value="MFD2100388.1"/>
    <property type="molecule type" value="Genomic_DNA"/>
</dbReference>
<comment type="caution">
    <text evidence="1">The sequence shown here is derived from an EMBL/GenBank/DDBJ whole genome shotgun (WGS) entry which is preliminary data.</text>
</comment>
<accession>A0ABW4Y1G4</accession>
<reference evidence="2" key="1">
    <citation type="journal article" date="2019" name="Int. J. Syst. Evol. Microbiol.">
        <title>The Global Catalogue of Microorganisms (GCM) 10K type strain sequencing project: providing services to taxonomists for standard genome sequencing and annotation.</title>
        <authorList>
            <consortium name="The Broad Institute Genomics Platform"/>
            <consortium name="The Broad Institute Genome Sequencing Center for Infectious Disease"/>
            <person name="Wu L."/>
            <person name="Ma J."/>
        </authorList>
    </citation>
    <scope>NUCLEOTIDE SEQUENCE [LARGE SCALE GENOMIC DNA]</scope>
    <source>
        <strain evidence="2">JCM 3389</strain>
    </source>
</reference>
<gene>
    <name evidence="1" type="ORF">ACFSJE_11415</name>
</gene>
<protein>
    <submittedName>
        <fullName evidence="1">Uncharacterized protein</fullName>
    </submittedName>
</protein>
<sequence length="179" mass="20689">MDKAINGMLCSTFLLTLGMISGCNLSKKEEPFQVDTTKYLHSIGYIDPSEARLNKGFKVCDEERINQYYNPKEATYSKGKNGLRNFILQNYKNEGYQDSGYLTIRFVINCEGQAGRYVIHENNLELVPTKLNPKMVAQLFDLTTQLKRWNPNIIFDKPSDSYMFLTYRIEDGEIMEILP</sequence>
<organism evidence="1 2">
    <name type="scientific">Flagellimonas iocasae</name>
    <dbReference type="NCBI Taxonomy" id="2055905"/>
    <lineage>
        <taxon>Bacteria</taxon>
        <taxon>Pseudomonadati</taxon>
        <taxon>Bacteroidota</taxon>
        <taxon>Flavobacteriia</taxon>
        <taxon>Flavobacteriales</taxon>
        <taxon>Flavobacteriaceae</taxon>
        <taxon>Flagellimonas</taxon>
    </lineage>
</organism>
<keyword evidence="2" id="KW-1185">Reference proteome</keyword>
<dbReference type="Proteomes" id="UP001597342">
    <property type="component" value="Unassembled WGS sequence"/>
</dbReference>
<proteinExistence type="predicted"/>
<evidence type="ECO:0000313" key="1">
    <source>
        <dbReference type="EMBL" id="MFD2100388.1"/>
    </source>
</evidence>